<dbReference type="GO" id="GO:0004672">
    <property type="term" value="F:protein kinase activity"/>
    <property type="evidence" value="ECO:0007669"/>
    <property type="project" value="InterPro"/>
</dbReference>
<gene>
    <name evidence="2" type="ORF">CALCODRAFT_541395</name>
</gene>
<dbReference type="PANTHER" id="PTHR23257">
    <property type="entry name" value="SERINE-THREONINE PROTEIN KINASE"/>
    <property type="match status" value="1"/>
</dbReference>
<sequence>EIAAGLDHLHTRTPRRIIHGDVKGVSILKIQTNVLIDANGVPKISDFGLSHFIDLLSVESWDTPWSAIAGTAGWMALERVAPSNFGLRMLEAWVPAADSFSYGMLIYEVCTSHVRYSEEQLKRGFLTFQVLALQVPFQGLKPFEKSLKILKGERRELPLQAKSAIAENVELEKSMEIMRLCWSQAREDRKSMQRVLQLLPGRPELGSALEEWLGGLRASLPVCKPRASSYPQQTALAIASRLVSSFIGYTVYR</sequence>
<dbReference type="AlphaFoldDB" id="A0A165G2D6"/>
<dbReference type="GO" id="GO:0005524">
    <property type="term" value="F:ATP binding"/>
    <property type="evidence" value="ECO:0007669"/>
    <property type="project" value="InterPro"/>
</dbReference>
<feature type="domain" description="Protein kinase" evidence="1">
    <location>
        <begin position="1"/>
        <end position="205"/>
    </location>
</feature>
<dbReference type="GO" id="GO:0007165">
    <property type="term" value="P:signal transduction"/>
    <property type="evidence" value="ECO:0007669"/>
    <property type="project" value="TreeGrafter"/>
</dbReference>
<accession>A0A165G2D6</accession>
<name>A0A165G2D6_9BASI</name>
<evidence type="ECO:0000313" key="2">
    <source>
        <dbReference type="EMBL" id="KZT57515.1"/>
    </source>
</evidence>
<feature type="non-terminal residue" evidence="2">
    <location>
        <position position="1"/>
    </location>
</feature>
<keyword evidence="2" id="KW-0808">Transferase</keyword>
<keyword evidence="2" id="KW-0418">Kinase</keyword>
<dbReference type="Proteomes" id="UP000076842">
    <property type="component" value="Unassembled WGS sequence"/>
</dbReference>
<organism evidence="2 3">
    <name type="scientific">Calocera cornea HHB12733</name>
    <dbReference type="NCBI Taxonomy" id="1353952"/>
    <lineage>
        <taxon>Eukaryota</taxon>
        <taxon>Fungi</taxon>
        <taxon>Dikarya</taxon>
        <taxon>Basidiomycota</taxon>
        <taxon>Agaricomycotina</taxon>
        <taxon>Dacrymycetes</taxon>
        <taxon>Dacrymycetales</taxon>
        <taxon>Dacrymycetaceae</taxon>
        <taxon>Calocera</taxon>
    </lineage>
</organism>
<dbReference type="STRING" id="1353952.A0A165G2D6"/>
<dbReference type="InParanoid" id="A0A165G2D6"/>
<protein>
    <submittedName>
        <fullName evidence="2">Kinase-like protein</fullName>
    </submittedName>
</protein>
<dbReference type="InterPro" id="IPR011009">
    <property type="entry name" value="Kinase-like_dom_sf"/>
</dbReference>
<dbReference type="SUPFAM" id="SSF56112">
    <property type="entry name" value="Protein kinase-like (PK-like)"/>
    <property type="match status" value="1"/>
</dbReference>
<dbReference type="Gene3D" id="1.10.510.10">
    <property type="entry name" value="Transferase(Phosphotransferase) domain 1"/>
    <property type="match status" value="2"/>
</dbReference>
<dbReference type="Pfam" id="PF00069">
    <property type="entry name" value="Pkinase"/>
    <property type="match status" value="1"/>
</dbReference>
<evidence type="ECO:0000259" key="1">
    <source>
        <dbReference type="PROSITE" id="PS50011"/>
    </source>
</evidence>
<dbReference type="EMBL" id="KV423962">
    <property type="protein sequence ID" value="KZT57515.1"/>
    <property type="molecule type" value="Genomic_DNA"/>
</dbReference>
<evidence type="ECO:0000313" key="3">
    <source>
        <dbReference type="Proteomes" id="UP000076842"/>
    </source>
</evidence>
<reference evidence="2 3" key="1">
    <citation type="journal article" date="2016" name="Mol. Biol. Evol.">
        <title>Comparative Genomics of Early-Diverging Mushroom-Forming Fungi Provides Insights into the Origins of Lignocellulose Decay Capabilities.</title>
        <authorList>
            <person name="Nagy L.G."/>
            <person name="Riley R."/>
            <person name="Tritt A."/>
            <person name="Adam C."/>
            <person name="Daum C."/>
            <person name="Floudas D."/>
            <person name="Sun H."/>
            <person name="Yadav J.S."/>
            <person name="Pangilinan J."/>
            <person name="Larsson K.H."/>
            <person name="Matsuura K."/>
            <person name="Barry K."/>
            <person name="Labutti K."/>
            <person name="Kuo R."/>
            <person name="Ohm R.A."/>
            <person name="Bhattacharya S.S."/>
            <person name="Shirouzu T."/>
            <person name="Yoshinaga Y."/>
            <person name="Martin F.M."/>
            <person name="Grigoriev I.V."/>
            <person name="Hibbett D.S."/>
        </authorList>
    </citation>
    <scope>NUCLEOTIDE SEQUENCE [LARGE SCALE GENOMIC DNA]</scope>
    <source>
        <strain evidence="2 3">HHB12733</strain>
    </source>
</reference>
<dbReference type="InterPro" id="IPR000719">
    <property type="entry name" value="Prot_kinase_dom"/>
</dbReference>
<dbReference type="InterPro" id="IPR050167">
    <property type="entry name" value="Ser_Thr_protein_kinase"/>
</dbReference>
<dbReference type="GO" id="GO:0005737">
    <property type="term" value="C:cytoplasm"/>
    <property type="evidence" value="ECO:0007669"/>
    <property type="project" value="TreeGrafter"/>
</dbReference>
<keyword evidence="3" id="KW-1185">Reference proteome</keyword>
<dbReference type="OrthoDB" id="4062651at2759"/>
<dbReference type="PROSITE" id="PS50011">
    <property type="entry name" value="PROTEIN_KINASE_DOM"/>
    <property type="match status" value="1"/>
</dbReference>
<proteinExistence type="predicted"/>
<dbReference type="PANTHER" id="PTHR23257:SF958">
    <property type="entry name" value="SERINE_THREONINE-PROTEIN KINASE WNK4"/>
    <property type="match status" value="1"/>
</dbReference>